<evidence type="ECO:0000256" key="4">
    <source>
        <dbReference type="ARBA" id="ARBA00023054"/>
    </source>
</evidence>
<organism evidence="6 7">
    <name type="scientific">Bartonella japonica</name>
    <dbReference type="NCBI Taxonomy" id="357761"/>
    <lineage>
        <taxon>Bacteria</taxon>
        <taxon>Pseudomonadati</taxon>
        <taxon>Pseudomonadota</taxon>
        <taxon>Alphaproteobacteria</taxon>
        <taxon>Hyphomicrobiales</taxon>
        <taxon>Bartonellaceae</taxon>
        <taxon>Bartonella</taxon>
    </lineage>
</organism>
<keyword evidence="7" id="KW-1185">Reference proteome</keyword>
<comment type="function">
    <text evidence="1">Involved in DNA recombination.</text>
</comment>
<proteinExistence type="inferred from homology"/>
<name>A0ABV2FM37_9HYPH</name>
<reference evidence="6 7" key="1">
    <citation type="submission" date="2024-06" db="EMBL/GenBank/DDBJ databases">
        <title>Genomic Encyclopedia of Type Strains, Phase IV (KMG-IV): sequencing the most valuable type-strain genomes for metagenomic binning, comparative biology and taxonomic classification.</title>
        <authorList>
            <person name="Goeker M."/>
        </authorList>
    </citation>
    <scope>NUCLEOTIDE SEQUENCE [LARGE SCALE GENOMIC DNA]</scope>
    <source>
        <strain evidence="6 7">DSM 23650</strain>
    </source>
</reference>
<dbReference type="PANTHER" id="PTHR30563:SF0">
    <property type="entry name" value="DNA RECOMBINATION PROTEIN RMUC"/>
    <property type="match status" value="1"/>
</dbReference>
<evidence type="ECO:0000256" key="3">
    <source>
        <dbReference type="ARBA" id="ARBA00021840"/>
    </source>
</evidence>
<dbReference type="Proteomes" id="UP001549112">
    <property type="component" value="Unassembled WGS sequence"/>
</dbReference>
<dbReference type="EMBL" id="JBEPLT010000001">
    <property type="protein sequence ID" value="MET3559587.1"/>
    <property type="molecule type" value="Genomic_DNA"/>
</dbReference>
<dbReference type="PANTHER" id="PTHR30563">
    <property type="entry name" value="DNA RECOMBINATION PROTEIN RMUC"/>
    <property type="match status" value="1"/>
</dbReference>
<evidence type="ECO:0000256" key="1">
    <source>
        <dbReference type="ARBA" id="ARBA00003416"/>
    </source>
</evidence>
<accession>A0ABV2FM37</accession>
<comment type="caution">
    <text evidence="6">The sequence shown here is derived from an EMBL/GenBank/DDBJ whole genome shotgun (WGS) entry which is preliminary data.</text>
</comment>
<keyword evidence="4" id="KW-0175">Coiled coil</keyword>
<gene>
    <name evidence="6" type="ORF">ABID39_000257</name>
</gene>
<dbReference type="InterPro" id="IPR003798">
    <property type="entry name" value="DNA_recombination_RmuC"/>
</dbReference>
<keyword evidence="5" id="KW-0233">DNA recombination</keyword>
<protein>
    <recommendedName>
        <fullName evidence="3">DNA recombination protein RmuC homolog</fullName>
    </recommendedName>
</protein>
<evidence type="ECO:0000256" key="2">
    <source>
        <dbReference type="ARBA" id="ARBA00009840"/>
    </source>
</evidence>
<evidence type="ECO:0000313" key="7">
    <source>
        <dbReference type="Proteomes" id="UP001549112"/>
    </source>
</evidence>
<evidence type="ECO:0000256" key="5">
    <source>
        <dbReference type="ARBA" id="ARBA00023172"/>
    </source>
</evidence>
<evidence type="ECO:0000313" key="6">
    <source>
        <dbReference type="EMBL" id="MET3559587.1"/>
    </source>
</evidence>
<sequence length="361" mass="41083">MIHFHRKKIFLESEIAERAREAQMQMATLLKTQAEMQGRMQTMAEIFGQRQAELNKSLSEQLNGMTANLGQTLQVQTKSTYENLNRLQERLAVIDAAQNNIQSLAGQVVQLQAILSNKQTRGTFGQGRMEAIITDALPANAYAFQVVLSNGKRPDCLIHMPNKAPSLVVDAKFPLEAWNAMRKTTSAQERQEAERQFRTDMEVHIRDIAQKYLIPGETHDTAFLFVPSESIFATIYEDFESLVQKANRAHVIIVSPSLLMLSVQVVQTIMKDARMREQAHLIQSEVAKLMEDFGRMDTRVRALQKHFYKANEDIEGILISSSKIMKRANRIETFELKEDNSKITKVTTSVEPQALRMVDEE</sequence>
<dbReference type="Pfam" id="PF02646">
    <property type="entry name" value="RmuC"/>
    <property type="match status" value="1"/>
</dbReference>
<comment type="similarity">
    <text evidence="2">Belongs to the RmuC family.</text>
</comment>